<keyword evidence="2" id="KW-1185">Reference proteome</keyword>
<name>A0A8T0HVY7_CERPU</name>
<evidence type="ECO:0000313" key="1">
    <source>
        <dbReference type="EMBL" id="KAG0575006.1"/>
    </source>
</evidence>
<accession>A0A8T0HVY7</accession>
<proteinExistence type="predicted"/>
<reference evidence="1" key="1">
    <citation type="submission" date="2020-06" db="EMBL/GenBank/DDBJ databases">
        <title>WGS assembly of Ceratodon purpureus strain R40.</title>
        <authorList>
            <person name="Carey S.B."/>
            <person name="Jenkins J."/>
            <person name="Shu S."/>
            <person name="Lovell J.T."/>
            <person name="Sreedasyam A."/>
            <person name="Maumus F."/>
            <person name="Tiley G.P."/>
            <person name="Fernandez-Pozo N."/>
            <person name="Barry K."/>
            <person name="Chen C."/>
            <person name="Wang M."/>
            <person name="Lipzen A."/>
            <person name="Daum C."/>
            <person name="Saski C.A."/>
            <person name="Payton A.C."/>
            <person name="Mcbreen J.C."/>
            <person name="Conrad R.E."/>
            <person name="Kollar L.M."/>
            <person name="Olsson S."/>
            <person name="Huttunen S."/>
            <person name="Landis J.B."/>
            <person name="Wickett N.J."/>
            <person name="Johnson M.G."/>
            <person name="Rensing S.A."/>
            <person name="Grimwood J."/>
            <person name="Schmutz J."/>
            <person name="Mcdaniel S.F."/>
        </authorList>
    </citation>
    <scope>NUCLEOTIDE SEQUENCE</scope>
    <source>
        <strain evidence="1">R40</strain>
    </source>
</reference>
<comment type="caution">
    <text evidence="1">The sequence shown here is derived from an EMBL/GenBank/DDBJ whole genome shotgun (WGS) entry which is preliminary data.</text>
</comment>
<gene>
    <name evidence="1" type="ORF">KC19_VG310200</name>
</gene>
<dbReference type="AlphaFoldDB" id="A0A8T0HVY7"/>
<dbReference type="Proteomes" id="UP000822688">
    <property type="component" value="Chromosome V"/>
</dbReference>
<dbReference type="EMBL" id="CM026426">
    <property type="protein sequence ID" value="KAG0575006.1"/>
    <property type="molecule type" value="Genomic_DNA"/>
</dbReference>
<sequence length="176" mass="18475">MVALAYAAAGFGRCNFGRGRVCFPTAGCCSWLRRRCRRCGDRSSHGLLSVGSSFRVLLLPGAAKFVAFAENGDGVVAAGALGSSVVVVQIAPFGEKVARAPTVGCLSVNGRSYLCRPLCRGVAVGRLCRRPLVEVVTTRGGSVALVGSQSGKHPRSDWCGLSWVMHAVLEPILKDP</sequence>
<protein>
    <submittedName>
        <fullName evidence="1">Uncharacterized protein</fullName>
    </submittedName>
</protein>
<organism evidence="1 2">
    <name type="scientific">Ceratodon purpureus</name>
    <name type="common">Fire moss</name>
    <name type="synonym">Dicranum purpureum</name>
    <dbReference type="NCBI Taxonomy" id="3225"/>
    <lineage>
        <taxon>Eukaryota</taxon>
        <taxon>Viridiplantae</taxon>
        <taxon>Streptophyta</taxon>
        <taxon>Embryophyta</taxon>
        <taxon>Bryophyta</taxon>
        <taxon>Bryophytina</taxon>
        <taxon>Bryopsida</taxon>
        <taxon>Dicranidae</taxon>
        <taxon>Pseudoditrichales</taxon>
        <taxon>Ditrichaceae</taxon>
        <taxon>Ceratodon</taxon>
    </lineage>
</organism>
<evidence type="ECO:0000313" key="2">
    <source>
        <dbReference type="Proteomes" id="UP000822688"/>
    </source>
</evidence>